<feature type="compositionally biased region" description="Polar residues" evidence="1">
    <location>
        <begin position="104"/>
        <end position="120"/>
    </location>
</feature>
<keyword evidence="3" id="KW-1185">Reference proteome</keyword>
<dbReference type="AlphaFoldDB" id="A0A4C1W6R9"/>
<comment type="caution">
    <text evidence="2">The sequence shown here is derived from an EMBL/GenBank/DDBJ whole genome shotgun (WGS) entry which is preliminary data.</text>
</comment>
<dbReference type="OrthoDB" id="10065625at2759"/>
<dbReference type="STRING" id="151549.A0A4C1W6R9"/>
<organism evidence="2 3">
    <name type="scientific">Eumeta variegata</name>
    <name type="common">Bagworm moth</name>
    <name type="synonym">Eumeta japonica</name>
    <dbReference type="NCBI Taxonomy" id="151549"/>
    <lineage>
        <taxon>Eukaryota</taxon>
        <taxon>Metazoa</taxon>
        <taxon>Ecdysozoa</taxon>
        <taxon>Arthropoda</taxon>
        <taxon>Hexapoda</taxon>
        <taxon>Insecta</taxon>
        <taxon>Pterygota</taxon>
        <taxon>Neoptera</taxon>
        <taxon>Endopterygota</taxon>
        <taxon>Lepidoptera</taxon>
        <taxon>Glossata</taxon>
        <taxon>Ditrysia</taxon>
        <taxon>Tineoidea</taxon>
        <taxon>Psychidae</taxon>
        <taxon>Oiketicinae</taxon>
        <taxon>Eumeta</taxon>
    </lineage>
</organism>
<reference evidence="2 3" key="1">
    <citation type="journal article" date="2019" name="Commun. Biol.">
        <title>The bagworm genome reveals a unique fibroin gene that provides high tensile strength.</title>
        <authorList>
            <person name="Kono N."/>
            <person name="Nakamura H."/>
            <person name="Ohtoshi R."/>
            <person name="Tomita M."/>
            <person name="Numata K."/>
            <person name="Arakawa K."/>
        </authorList>
    </citation>
    <scope>NUCLEOTIDE SEQUENCE [LARGE SCALE GENOMIC DNA]</scope>
</reference>
<feature type="region of interest" description="Disordered" evidence="1">
    <location>
        <begin position="1"/>
        <end position="147"/>
    </location>
</feature>
<accession>A0A4C1W6R9</accession>
<protein>
    <submittedName>
        <fullName evidence="2">RNA-directed DNA polymerase from mobile element jockey</fullName>
    </submittedName>
</protein>
<name>A0A4C1W6R9_EUMVA</name>
<sequence length="281" mass="31256">MIHASQAGSEDAMSFGSVGSGGGTGDKRRGREKRYGLRVRRQRGGGNGRARNPRHGRSRRRGPPAPGRPVHHPSRTTQDCHTPPQKESPGTGRRVHGRAKASPQKGNSGHEQSVQRNTPHWSLPGGVEKGENHNDTQGGKRPAQARERSAYHTVITCGKDTPHCHLLSKVVANFLQRRSFCVAVDDVLSAPRPIEAGVPQGSCLSPELYAVYTDDIPMLHGHLEDWEDDVMLALYADYSAYFASSRRADLAAKRIQRVLDRLPEWLDKWRWPSMSVRRLLY</sequence>
<evidence type="ECO:0000313" key="2">
    <source>
        <dbReference type="EMBL" id="GBP46761.1"/>
    </source>
</evidence>
<dbReference type="GO" id="GO:0003964">
    <property type="term" value="F:RNA-directed DNA polymerase activity"/>
    <property type="evidence" value="ECO:0007669"/>
    <property type="project" value="UniProtKB-KW"/>
</dbReference>
<evidence type="ECO:0000256" key="1">
    <source>
        <dbReference type="SAM" id="MobiDB-lite"/>
    </source>
</evidence>
<keyword evidence="2" id="KW-0695">RNA-directed DNA polymerase</keyword>
<dbReference type="EMBL" id="BGZK01000488">
    <property type="protein sequence ID" value="GBP46761.1"/>
    <property type="molecule type" value="Genomic_DNA"/>
</dbReference>
<proteinExistence type="predicted"/>
<keyword evidence="2" id="KW-0548">Nucleotidyltransferase</keyword>
<gene>
    <name evidence="2" type="primary">pol</name>
    <name evidence="2" type="ORF">EVAR_87015_1</name>
</gene>
<feature type="compositionally biased region" description="Basic and acidic residues" evidence="1">
    <location>
        <begin position="25"/>
        <end position="35"/>
    </location>
</feature>
<evidence type="ECO:0000313" key="3">
    <source>
        <dbReference type="Proteomes" id="UP000299102"/>
    </source>
</evidence>
<feature type="compositionally biased region" description="Basic residues" evidence="1">
    <location>
        <begin position="51"/>
        <end position="62"/>
    </location>
</feature>
<keyword evidence="2" id="KW-0808">Transferase</keyword>
<dbReference type="Proteomes" id="UP000299102">
    <property type="component" value="Unassembled WGS sequence"/>
</dbReference>